<dbReference type="Proteomes" id="UP000628412">
    <property type="component" value="Unassembled WGS sequence"/>
</dbReference>
<accession>A0A850Y6C9</accession>
<protein>
    <submittedName>
        <fullName evidence="2">ENV1 protein</fullName>
    </submittedName>
</protein>
<feature type="non-terminal residue" evidence="2">
    <location>
        <position position="78"/>
    </location>
</feature>
<dbReference type="PANTHER" id="PTHR10424">
    <property type="entry name" value="VIRAL ENVELOPE PROTEIN"/>
    <property type="match status" value="1"/>
</dbReference>
<comment type="caution">
    <text evidence="2">The sequence shown here is derived from an EMBL/GenBank/DDBJ whole genome shotgun (WGS) entry which is preliminary data.</text>
</comment>
<dbReference type="EMBL" id="WEIU01015612">
    <property type="protein sequence ID" value="NWH91318.1"/>
    <property type="molecule type" value="Genomic_DNA"/>
</dbReference>
<dbReference type="AlphaFoldDB" id="A0A850Y6C9"/>
<evidence type="ECO:0000313" key="3">
    <source>
        <dbReference type="Proteomes" id="UP000628412"/>
    </source>
</evidence>
<keyword evidence="1" id="KW-1133">Transmembrane helix</keyword>
<dbReference type="PANTHER" id="PTHR10424:SF72">
    <property type="entry name" value="BC035947 PROTEIN-RELATED"/>
    <property type="match status" value="1"/>
</dbReference>
<dbReference type="InterPro" id="IPR018154">
    <property type="entry name" value="TLV/ENV_coat_polyprotein"/>
</dbReference>
<dbReference type="Pfam" id="PF00429">
    <property type="entry name" value="TLV_coat"/>
    <property type="match status" value="1"/>
</dbReference>
<feature type="transmembrane region" description="Helical" evidence="1">
    <location>
        <begin position="31"/>
        <end position="57"/>
    </location>
</feature>
<proteinExistence type="predicted"/>
<sequence length="78" mass="9278">MTKLRERLAQRKREREAQQGWFESWFNQSPWLTTLVSTLIGPLAAIFLLLIFMPCILNKLVQFVKSRLENINILFVDR</sequence>
<evidence type="ECO:0000256" key="1">
    <source>
        <dbReference type="SAM" id="Phobius"/>
    </source>
</evidence>
<keyword evidence="1" id="KW-0472">Membrane</keyword>
<evidence type="ECO:0000313" key="2">
    <source>
        <dbReference type="EMBL" id="NWH91318.1"/>
    </source>
</evidence>
<gene>
    <name evidence="2" type="primary">Env1_5</name>
    <name evidence="2" type="ORF">AEGCAU_R15363</name>
</gene>
<name>A0A850Y6C9_AEGCA</name>
<keyword evidence="1" id="KW-0812">Transmembrane</keyword>
<reference evidence="2" key="1">
    <citation type="submission" date="2019-10" db="EMBL/GenBank/DDBJ databases">
        <title>Bird 10,000 Genomes (B10K) Project - Family phase.</title>
        <authorList>
            <person name="Zhang G."/>
        </authorList>
    </citation>
    <scope>NUCLEOTIDE SEQUENCE</scope>
    <source>
        <strain evidence="2">B10K-DU-002-10</strain>
        <tissue evidence="2">Muscle</tissue>
    </source>
</reference>
<keyword evidence="3" id="KW-1185">Reference proteome</keyword>
<feature type="non-terminal residue" evidence="2">
    <location>
        <position position="1"/>
    </location>
</feature>
<organism evidence="2 3">
    <name type="scientific">Aegithalos caudatus</name>
    <name type="common">Long-tailed tit</name>
    <name type="synonym">Acredula caudata</name>
    <dbReference type="NCBI Taxonomy" id="73327"/>
    <lineage>
        <taxon>Eukaryota</taxon>
        <taxon>Metazoa</taxon>
        <taxon>Chordata</taxon>
        <taxon>Craniata</taxon>
        <taxon>Vertebrata</taxon>
        <taxon>Euteleostomi</taxon>
        <taxon>Archelosauria</taxon>
        <taxon>Archosauria</taxon>
        <taxon>Dinosauria</taxon>
        <taxon>Saurischia</taxon>
        <taxon>Theropoda</taxon>
        <taxon>Coelurosauria</taxon>
        <taxon>Aves</taxon>
        <taxon>Neognathae</taxon>
        <taxon>Neoaves</taxon>
        <taxon>Telluraves</taxon>
        <taxon>Australaves</taxon>
        <taxon>Passeriformes</taxon>
        <taxon>Sylvioidea</taxon>
        <taxon>Aegithalidae</taxon>
        <taxon>Aegithalos</taxon>
    </lineage>
</organism>